<protein>
    <submittedName>
        <fullName evidence="1">Uncharacterized protein</fullName>
    </submittedName>
</protein>
<name>A0A2S2Q953_9HEMI</name>
<gene>
    <name evidence="1" type="ORF">g.185622</name>
</gene>
<proteinExistence type="predicted"/>
<organism evidence="1">
    <name type="scientific">Sipha flava</name>
    <name type="common">yellow sugarcane aphid</name>
    <dbReference type="NCBI Taxonomy" id="143950"/>
    <lineage>
        <taxon>Eukaryota</taxon>
        <taxon>Metazoa</taxon>
        <taxon>Ecdysozoa</taxon>
        <taxon>Arthropoda</taxon>
        <taxon>Hexapoda</taxon>
        <taxon>Insecta</taxon>
        <taxon>Pterygota</taxon>
        <taxon>Neoptera</taxon>
        <taxon>Paraneoptera</taxon>
        <taxon>Hemiptera</taxon>
        <taxon>Sternorrhyncha</taxon>
        <taxon>Aphidomorpha</taxon>
        <taxon>Aphidoidea</taxon>
        <taxon>Aphididae</taxon>
        <taxon>Sipha</taxon>
    </lineage>
</organism>
<evidence type="ECO:0000313" key="1">
    <source>
        <dbReference type="EMBL" id="MBY74255.1"/>
    </source>
</evidence>
<dbReference type="EMBL" id="GGMS01005052">
    <property type="protein sequence ID" value="MBY74255.1"/>
    <property type="molecule type" value="Transcribed_RNA"/>
</dbReference>
<accession>A0A2S2Q953</accession>
<sequence>MIRIECDGGDPSSVVLSFYLGMLGTRVFRHRTFSGRPLFSYAHDGAGTADAIDKIIKQRVATRHSRRTRAAAVAASRTEQKRADIAYTRSEPGTCVRACVARVKRTAANPCMRARVL</sequence>
<dbReference type="AlphaFoldDB" id="A0A2S2Q953"/>
<reference evidence="1" key="1">
    <citation type="submission" date="2018-04" db="EMBL/GenBank/DDBJ databases">
        <title>Transcriptome assembly of Sipha flava.</title>
        <authorList>
            <person name="Scully E.D."/>
            <person name="Geib S.M."/>
            <person name="Palmer N.A."/>
            <person name="Koch K."/>
            <person name="Bradshaw J."/>
            <person name="Heng-Moss T."/>
            <person name="Sarath G."/>
        </authorList>
    </citation>
    <scope>NUCLEOTIDE SEQUENCE</scope>
</reference>